<accession>A0A9D2F6V8</accession>
<feature type="transmembrane region" description="Helical" evidence="1">
    <location>
        <begin position="12"/>
        <end position="32"/>
    </location>
</feature>
<dbReference type="Proteomes" id="UP000824063">
    <property type="component" value="Unassembled WGS sequence"/>
</dbReference>
<proteinExistence type="predicted"/>
<comment type="caution">
    <text evidence="2">The sequence shown here is derived from an EMBL/GenBank/DDBJ whole genome shotgun (WGS) entry which is preliminary data.</text>
</comment>
<name>A0A9D2F6V8_9ENTE</name>
<keyword evidence="1" id="KW-0812">Transmembrane</keyword>
<protein>
    <submittedName>
        <fullName evidence="2">Type II secretion system GspH family protein</fullName>
    </submittedName>
</protein>
<evidence type="ECO:0000313" key="3">
    <source>
        <dbReference type="Proteomes" id="UP000824063"/>
    </source>
</evidence>
<evidence type="ECO:0000313" key="2">
    <source>
        <dbReference type="EMBL" id="HIZ53614.1"/>
    </source>
</evidence>
<sequence>MKKQSGKKHKGFVLLETLLAFGIISFAVLFFYQGELGFLLDIENKMIDSRMHRVLYEEVVEARRIQQKTGLVNIERNGYYEVSYRLEELPYAQISSEKKQFGIYRK</sequence>
<dbReference type="AlphaFoldDB" id="A0A9D2F6V8"/>
<organism evidence="2 3">
    <name type="scientific">Candidatus Enterococcus avicola</name>
    <dbReference type="NCBI Taxonomy" id="2838561"/>
    <lineage>
        <taxon>Bacteria</taxon>
        <taxon>Bacillati</taxon>
        <taxon>Bacillota</taxon>
        <taxon>Bacilli</taxon>
        <taxon>Lactobacillales</taxon>
        <taxon>Enterococcaceae</taxon>
        <taxon>Enterococcus</taxon>
    </lineage>
</organism>
<keyword evidence="1" id="KW-0472">Membrane</keyword>
<gene>
    <name evidence="2" type="ORF">IAA20_06720</name>
</gene>
<reference evidence="2" key="2">
    <citation type="submission" date="2021-04" db="EMBL/GenBank/DDBJ databases">
        <authorList>
            <person name="Gilroy R."/>
        </authorList>
    </citation>
    <scope>NUCLEOTIDE SEQUENCE</scope>
    <source>
        <strain evidence="2">CHK172-16539</strain>
    </source>
</reference>
<keyword evidence="1" id="KW-1133">Transmembrane helix</keyword>
<dbReference type="EMBL" id="DXBN01000147">
    <property type="protein sequence ID" value="HIZ53614.1"/>
    <property type="molecule type" value="Genomic_DNA"/>
</dbReference>
<evidence type="ECO:0000256" key="1">
    <source>
        <dbReference type="SAM" id="Phobius"/>
    </source>
</evidence>
<reference evidence="2" key="1">
    <citation type="journal article" date="2021" name="PeerJ">
        <title>Extensive microbial diversity within the chicken gut microbiome revealed by metagenomics and culture.</title>
        <authorList>
            <person name="Gilroy R."/>
            <person name="Ravi A."/>
            <person name="Getino M."/>
            <person name="Pursley I."/>
            <person name="Horton D.L."/>
            <person name="Alikhan N.F."/>
            <person name="Baker D."/>
            <person name="Gharbi K."/>
            <person name="Hall N."/>
            <person name="Watson M."/>
            <person name="Adriaenssens E.M."/>
            <person name="Foster-Nyarko E."/>
            <person name="Jarju S."/>
            <person name="Secka A."/>
            <person name="Antonio M."/>
            <person name="Oren A."/>
            <person name="Chaudhuri R.R."/>
            <person name="La Ragione R."/>
            <person name="Hildebrand F."/>
            <person name="Pallen M.J."/>
        </authorList>
    </citation>
    <scope>NUCLEOTIDE SEQUENCE</scope>
    <source>
        <strain evidence="2">CHK172-16539</strain>
    </source>
</reference>